<sequence>MNHHRTPSLPAQEAGRLPVMTKATVSQTDCLGIANKQNTHEVTISTQL</sequence>
<proteinExistence type="predicted"/>
<evidence type="ECO:0000313" key="1">
    <source>
        <dbReference type="EMBL" id="ERH18085.1"/>
    </source>
</evidence>
<accession>U1PPL6</accession>
<reference evidence="1 2" key="1">
    <citation type="submission" date="2013-06" db="EMBL/GenBank/DDBJ databases">
        <authorList>
            <person name="Weinstock G."/>
            <person name="Sodergren E."/>
            <person name="Lobos E.A."/>
            <person name="Fulton L."/>
            <person name="Fulton R."/>
            <person name="Courtney L."/>
            <person name="Fronick C."/>
            <person name="O'Laughlin M."/>
            <person name="Godfrey J."/>
            <person name="Wilson R.M."/>
            <person name="Miner T."/>
            <person name="Farmer C."/>
            <person name="Delehaunty K."/>
            <person name="Cordes M."/>
            <person name="Minx P."/>
            <person name="Tomlinson C."/>
            <person name="Chen J."/>
            <person name="Wollam A."/>
            <person name="Pepin K.H."/>
            <person name="Bhonagiri V."/>
            <person name="Zhang X."/>
            <person name="Warren W."/>
            <person name="Mitreva M."/>
            <person name="Mardis E.R."/>
            <person name="Wilson R.K."/>
        </authorList>
    </citation>
    <scope>NUCLEOTIDE SEQUENCE [LARGE SCALE GENOMIC DNA]</scope>
    <source>
        <strain evidence="1 2">F0510</strain>
    </source>
</reference>
<dbReference type="Proteomes" id="UP000016498">
    <property type="component" value="Unassembled WGS sequence"/>
</dbReference>
<dbReference type="EMBL" id="AWSD01000221">
    <property type="protein sequence ID" value="ERH18085.1"/>
    <property type="molecule type" value="Genomic_DNA"/>
</dbReference>
<name>U1PPL6_9ACTO</name>
<protein>
    <submittedName>
        <fullName evidence="1">Uncharacterized protein</fullName>
    </submittedName>
</protein>
<comment type="caution">
    <text evidence="1">The sequence shown here is derived from an EMBL/GenBank/DDBJ whole genome shotgun (WGS) entry which is preliminary data.</text>
</comment>
<dbReference type="AlphaFoldDB" id="U1PPL6"/>
<organism evidence="1 2">
    <name type="scientific">Actinomyces johnsonii F0510</name>
    <dbReference type="NCBI Taxonomy" id="1227262"/>
    <lineage>
        <taxon>Bacteria</taxon>
        <taxon>Bacillati</taxon>
        <taxon>Actinomycetota</taxon>
        <taxon>Actinomycetes</taxon>
        <taxon>Actinomycetales</taxon>
        <taxon>Actinomycetaceae</taxon>
        <taxon>Actinomyces</taxon>
    </lineage>
</organism>
<evidence type="ECO:0000313" key="2">
    <source>
        <dbReference type="Proteomes" id="UP000016498"/>
    </source>
</evidence>
<dbReference type="HOGENOM" id="CLU_3148534_0_0_11"/>
<gene>
    <name evidence="1" type="ORF">HMPREF1549_02065</name>
</gene>